<dbReference type="PANTHER" id="PTHR46832">
    <property type="entry name" value="5'-METHYLTHIOADENOSINE/S-ADENOSYLHOMOCYSTEINE NUCLEOSIDASE"/>
    <property type="match status" value="1"/>
</dbReference>
<keyword evidence="5" id="KW-0486">Methionine biosynthesis</keyword>
<comment type="caution">
    <text evidence="7">The sequence shown here is derived from an EMBL/GenBank/DDBJ whole genome shotgun (WGS) entry which is preliminary data.</text>
</comment>
<keyword evidence="4" id="KW-0378">Hydrolase</keyword>
<evidence type="ECO:0000256" key="1">
    <source>
        <dbReference type="ARBA" id="ARBA00004945"/>
    </source>
</evidence>
<dbReference type="CDD" id="cd09008">
    <property type="entry name" value="MTAN"/>
    <property type="match status" value="1"/>
</dbReference>
<proteinExistence type="predicted"/>
<protein>
    <recommendedName>
        <fullName evidence="2">adenosylhomocysteine nucleosidase</fullName>
        <ecNumber evidence="2">3.2.2.9</ecNumber>
    </recommendedName>
</protein>
<keyword evidence="3" id="KW-0028">Amino-acid biosynthesis</keyword>
<evidence type="ECO:0000313" key="8">
    <source>
        <dbReference type="Proteomes" id="UP000016649"/>
    </source>
</evidence>
<dbReference type="Proteomes" id="UP000016649">
    <property type="component" value="Unassembled WGS sequence"/>
</dbReference>
<sequence length="233" mass="25196">MVKIGIIGAMSVEVEHLQRLLKKAEPVKKSGLSFYEGMLNGTQVVVVQCGVGKVNAALCTALLISYFGVTHVINTGVAGAVRKDLHLFDVVVSTDAVHHDVNVSAFGYKPCELPGIKRIEFPANPFLIECARRAWEKGNFSSKLTEGRIASGDIFVNSAQQKEAIQDLCDPACVEMEGAGVAQVCYLSAVPFVIIRCISDMAENAQEVYHEEKAAQISAFLVTHMIELAAKQS</sequence>
<evidence type="ECO:0000256" key="2">
    <source>
        <dbReference type="ARBA" id="ARBA00011974"/>
    </source>
</evidence>
<keyword evidence="8" id="KW-1185">Reference proteome</keyword>
<dbReference type="Gene3D" id="3.40.50.1580">
    <property type="entry name" value="Nucleoside phosphorylase domain"/>
    <property type="match status" value="1"/>
</dbReference>
<evidence type="ECO:0000256" key="5">
    <source>
        <dbReference type="ARBA" id="ARBA00023167"/>
    </source>
</evidence>
<feature type="domain" description="Nucleoside phosphorylase" evidence="6">
    <location>
        <begin position="3"/>
        <end position="226"/>
    </location>
</feature>
<dbReference type="EC" id="3.2.2.9" evidence="2"/>
<dbReference type="EMBL" id="AWVH01000005">
    <property type="protein sequence ID" value="ERJ94177.1"/>
    <property type="molecule type" value="Genomic_DNA"/>
</dbReference>
<dbReference type="RefSeq" id="WP_021686551.1">
    <property type="nucleotide sequence ID" value="NZ_KI260561.1"/>
</dbReference>
<reference evidence="7 8" key="1">
    <citation type="submission" date="2013-08" db="EMBL/GenBank/DDBJ databases">
        <authorList>
            <person name="Weinstock G."/>
            <person name="Sodergren E."/>
            <person name="Wylie T."/>
            <person name="Fulton L."/>
            <person name="Fulton R."/>
            <person name="Fronick C."/>
            <person name="O'Laughlin M."/>
            <person name="Godfrey J."/>
            <person name="Miner T."/>
            <person name="Herter B."/>
            <person name="Appelbaum E."/>
            <person name="Cordes M."/>
            <person name="Lek S."/>
            <person name="Wollam A."/>
            <person name="Pepin K.H."/>
            <person name="Palsikar V.B."/>
            <person name="Mitreva M."/>
            <person name="Wilson R.K."/>
        </authorList>
    </citation>
    <scope>NUCLEOTIDE SEQUENCE [LARGE SCALE GENOMIC DNA]</scope>
    <source>
        <strain evidence="7 8">ATCC 700332</strain>
    </source>
</reference>
<dbReference type="Pfam" id="PF01048">
    <property type="entry name" value="PNP_UDP_1"/>
    <property type="match status" value="1"/>
</dbReference>
<dbReference type="InterPro" id="IPR010049">
    <property type="entry name" value="MTA_SAH_Nsdase"/>
</dbReference>
<organism evidence="7 8">
    <name type="scientific">Treponema lecithinolyticum ATCC 700332</name>
    <dbReference type="NCBI Taxonomy" id="1321815"/>
    <lineage>
        <taxon>Bacteria</taxon>
        <taxon>Pseudomonadati</taxon>
        <taxon>Spirochaetota</taxon>
        <taxon>Spirochaetia</taxon>
        <taxon>Spirochaetales</taxon>
        <taxon>Treponemataceae</taxon>
        <taxon>Treponema</taxon>
    </lineage>
</organism>
<dbReference type="InterPro" id="IPR000845">
    <property type="entry name" value="Nucleoside_phosphorylase_d"/>
</dbReference>
<dbReference type="NCBIfam" id="NF004079">
    <property type="entry name" value="PRK05584.1"/>
    <property type="match status" value="1"/>
</dbReference>
<evidence type="ECO:0000256" key="3">
    <source>
        <dbReference type="ARBA" id="ARBA00022605"/>
    </source>
</evidence>
<evidence type="ECO:0000313" key="7">
    <source>
        <dbReference type="EMBL" id="ERJ94177.1"/>
    </source>
</evidence>
<dbReference type="SUPFAM" id="SSF53167">
    <property type="entry name" value="Purine and uridine phosphorylases"/>
    <property type="match status" value="1"/>
</dbReference>
<evidence type="ECO:0000256" key="4">
    <source>
        <dbReference type="ARBA" id="ARBA00022801"/>
    </source>
</evidence>
<name>A0ABN0P0Z1_TRELE</name>
<dbReference type="PANTHER" id="PTHR46832:SF1">
    <property type="entry name" value="5'-METHYLTHIOADENOSINE_S-ADENOSYLHOMOCYSTEINE NUCLEOSIDASE"/>
    <property type="match status" value="1"/>
</dbReference>
<dbReference type="InterPro" id="IPR035994">
    <property type="entry name" value="Nucleoside_phosphorylase_sf"/>
</dbReference>
<comment type="pathway">
    <text evidence="1">Amino-acid biosynthesis; L-methionine biosynthesis via salvage pathway; S-methyl-5-thio-alpha-D-ribose 1-phosphate from S-methyl-5'-thioadenosine (hydrolase route): step 1/2.</text>
</comment>
<accession>A0ABN0P0Z1</accession>
<evidence type="ECO:0000259" key="6">
    <source>
        <dbReference type="Pfam" id="PF01048"/>
    </source>
</evidence>
<dbReference type="NCBIfam" id="TIGR01704">
    <property type="entry name" value="MTA_SAH-Nsdase"/>
    <property type="match status" value="1"/>
</dbReference>
<gene>
    <name evidence="7" type="ORF">HMPREF9193_00146</name>
</gene>